<dbReference type="InterPro" id="IPR004843">
    <property type="entry name" value="Calcineurin-like_PHP"/>
</dbReference>
<dbReference type="PANTHER" id="PTHR11668">
    <property type="entry name" value="SERINE/THREONINE PROTEIN PHOSPHATASE"/>
    <property type="match status" value="1"/>
</dbReference>
<proteinExistence type="inferred from homology"/>
<dbReference type="EC" id="3.1.3.16" evidence="1"/>
<dbReference type="SMART" id="SM00156">
    <property type="entry name" value="PP2Ac"/>
    <property type="match status" value="1"/>
</dbReference>
<dbReference type="GO" id="GO:0005737">
    <property type="term" value="C:cytoplasm"/>
    <property type="evidence" value="ECO:0007669"/>
    <property type="project" value="TreeGrafter"/>
</dbReference>
<sequence length="382" mass="42651">MVDSTTNKQNVPTEVSNGTVGNIPTPQCIADAPVEWLDSIINRLQGLYNTNLMINHVISFDEVISLIYFSIKPIMADGTLIEFDGPVKIFGDIHGQYQNFHQLLDITGRVPKIKALFLGDYVDRGPQSLEVICYLLALKCRYPDKCFLVRGNHETPSVNRIYGFYNECGLKYNIGMWWDFQSLFNRLPMAALINKRIFCMHGGLSPELTNFDTVRSTIRPVEPPESGYLTDLIWSDPTNKGDGWYYSTRGISCAFGKGVVEAASKIMGFDLVVRAHQVVQEGYEVMIGRSLITVFSAPNYCGQFCNAAAVVCISEKMQVSLQQLKLPSPSNCKKTAPVCAADEKETIPVESLPSWNLNDPQKTFTYIPVSQKNGNDDSNNNK</sequence>
<dbReference type="PROSITE" id="PS00125">
    <property type="entry name" value="SER_THR_PHOSPHATASE"/>
    <property type="match status" value="1"/>
</dbReference>
<keyword evidence="3" id="KW-1185">Reference proteome</keyword>
<protein>
    <recommendedName>
        <fullName evidence="1">Serine/threonine-protein phosphatase</fullName>
        <ecNumber evidence="1">3.1.3.16</ecNumber>
    </recommendedName>
</protein>
<dbReference type="Proteomes" id="UP000035681">
    <property type="component" value="Unplaced"/>
</dbReference>
<dbReference type="PRINTS" id="PR00114">
    <property type="entry name" value="STPHPHTASE"/>
</dbReference>
<dbReference type="WBParaSite" id="SSTP_0000912000.1">
    <property type="protein sequence ID" value="SSTP_0000912000.1"/>
    <property type="gene ID" value="SSTP_0000912000"/>
</dbReference>
<keyword evidence="1" id="KW-0378">Hydrolase</keyword>
<dbReference type="InterPro" id="IPR029052">
    <property type="entry name" value="Metallo-depent_PP-like"/>
</dbReference>
<accession>A0A0K0EI13</accession>
<dbReference type="GO" id="GO:0004722">
    <property type="term" value="F:protein serine/threonine phosphatase activity"/>
    <property type="evidence" value="ECO:0007669"/>
    <property type="project" value="UniProtKB-EC"/>
</dbReference>
<organism evidence="4">
    <name type="scientific">Strongyloides stercoralis</name>
    <name type="common">Threadworm</name>
    <dbReference type="NCBI Taxonomy" id="6248"/>
    <lineage>
        <taxon>Eukaryota</taxon>
        <taxon>Metazoa</taxon>
        <taxon>Ecdysozoa</taxon>
        <taxon>Nematoda</taxon>
        <taxon>Chromadorea</taxon>
        <taxon>Rhabditida</taxon>
        <taxon>Tylenchina</taxon>
        <taxon>Panagrolaimomorpha</taxon>
        <taxon>Strongyloidoidea</taxon>
        <taxon>Strongyloididae</taxon>
        <taxon>Strongyloides</taxon>
    </lineage>
</organism>
<dbReference type="InterPro" id="IPR050341">
    <property type="entry name" value="PP1_catalytic_subunit"/>
</dbReference>
<dbReference type="STRING" id="6248.A0A0K0EI13"/>
<dbReference type="Pfam" id="PF00149">
    <property type="entry name" value="Metallophos"/>
    <property type="match status" value="1"/>
</dbReference>
<evidence type="ECO:0000313" key="4">
    <source>
        <dbReference type="WBParaSite" id="SSTP_0000912000.1"/>
    </source>
</evidence>
<dbReference type="SUPFAM" id="SSF56300">
    <property type="entry name" value="Metallo-dependent phosphatases"/>
    <property type="match status" value="1"/>
</dbReference>
<dbReference type="InterPro" id="IPR006186">
    <property type="entry name" value="Ser/Thr-sp_prot-phosphatase"/>
</dbReference>
<comment type="catalytic activity">
    <reaction evidence="1">
        <text>O-phospho-L-threonyl-[protein] + H2O = L-threonyl-[protein] + phosphate</text>
        <dbReference type="Rhea" id="RHEA:47004"/>
        <dbReference type="Rhea" id="RHEA-COMP:11060"/>
        <dbReference type="Rhea" id="RHEA-COMP:11605"/>
        <dbReference type="ChEBI" id="CHEBI:15377"/>
        <dbReference type="ChEBI" id="CHEBI:30013"/>
        <dbReference type="ChEBI" id="CHEBI:43474"/>
        <dbReference type="ChEBI" id="CHEBI:61977"/>
        <dbReference type="EC" id="3.1.3.16"/>
    </reaction>
</comment>
<comment type="similarity">
    <text evidence="1">Belongs to the PPP phosphatase family.</text>
</comment>
<feature type="domain" description="Serine/threonine specific protein phosphatases" evidence="2">
    <location>
        <begin position="149"/>
        <end position="154"/>
    </location>
</feature>
<dbReference type="AlphaFoldDB" id="A0A0K0EI13"/>
<reference evidence="4" key="1">
    <citation type="submission" date="2015-08" db="UniProtKB">
        <authorList>
            <consortium name="WormBaseParasite"/>
        </authorList>
    </citation>
    <scope>IDENTIFICATION</scope>
</reference>
<dbReference type="GO" id="GO:0005634">
    <property type="term" value="C:nucleus"/>
    <property type="evidence" value="ECO:0007669"/>
    <property type="project" value="TreeGrafter"/>
</dbReference>
<evidence type="ECO:0000259" key="2">
    <source>
        <dbReference type="PROSITE" id="PS00125"/>
    </source>
</evidence>
<evidence type="ECO:0000313" key="3">
    <source>
        <dbReference type="Proteomes" id="UP000035681"/>
    </source>
</evidence>
<dbReference type="WBParaSite" id="TCONS_00002712.p1">
    <property type="protein sequence ID" value="TCONS_00002712.p1"/>
    <property type="gene ID" value="XLOC_002537"/>
</dbReference>
<dbReference type="PANTHER" id="PTHR11668:SF194">
    <property type="entry name" value="SERINE_THREONINE-PROTEIN PHOSPHATASE-RELATED"/>
    <property type="match status" value="1"/>
</dbReference>
<evidence type="ECO:0000256" key="1">
    <source>
        <dbReference type="RuleBase" id="RU004273"/>
    </source>
</evidence>
<dbReference type="Gene3D" id="3.60.21.10">
    <property type="match status" value="1"/>
</dbReference>
<name>A0A0K0EI13_STRER</name>